<organism evidence="2 3">
    <name type="scientific">Meloidogyne javanica</name>
    <name type="common">Root-knot nematode worm</name>
    <dbReference type="NCBI Taxonomy" id="6303"/>
    <lineage>
        <taxon>Eukaryota</taxon>
        <taxon>Metazoa</taxon>
        <taxon>Ecdysozoa</taxon>
        <taxon>Nematoda</taxon>
        <taxon>Chromadorea</taxon>
        <taxon>Rhabditida</taxon>
        <taxon>Tylenchina</taxon>
        <taxon>Tylenchomorpha</taxon>
        <taxon>Tylenchoidea</taxon>
        <taxon>Meloidogynidae</taxon>
        <taxon>Meloidogyninae</taxon>
        <taxon>Meloidogyne</taxon>
        <taxon>Meloidogyne incognita group</taxon>
    </lineage>
</organism>
<accession>A0A915M4U4</accession>
<proteinExistence type="predicted"/>
<reference evidence="3" key="1">
    <citation type="submission" date="2022-11" db="UniProtKB">
        <authorList>
            <consortium name="WormBaseParasite"/>
        </authorList>
    </citation>
    <scope>IDENTIFICATION</scope>
</reference>
<dbReference type="Proteomes" id="UP000887561">
    <property type="component" value="Unplaced"/>
</dbReference>
<name>A0A915M4U4_MELJA</name>
<evidence type="ECO:0000256" key="1">
    <source>
        <dbReference type="SAM" id="MobiDB-lite"/>
    </source>
</evidence>
<evidence type="ECO:0000313" key="2">
    <source>
        <dbReference type="Proteomes" id="UP000887561"/>
    </source>
</evidence>
<dbReference type="AlphaFoldDB" id="A0A915M4U4"/>
<dbReference type="WBParaSite" id="scaffold25838_cov147.g20430">
    <property type="protein sequence ID" value="scaffold25838_cov147.g20430"/>
    <property type="gene ID" value="scaffold25838_cov147.g20430"/>
</dbReference>
<sequence length="40" mass="4689">MLYDMTWRIPREQVRLLEVRGGKGKSMSMQSKSAESHSYD</sequence>
<evidence type="ECO:0000313" key="3">
    <source>
        <dbReference type="WBParaSite" id="scaffold25838_cov147.g20430"/>
    </source>
</evidence>
<feature type="region of interest" description="Disordered" evidence="1">
    <location>
        <begin position="20"/>
        <end position="40"/>
    </location>
</feature>
<keyword evidence="2" id="KW-1185">Reference proteome</keyword>
<protein>
    <submittedName>
        <fullName evidence="3">Uncharacterized protein</fullName>
    </submittedName>
</protein>